<organism evidence="2 3">
    <name type="scientific">Sorangium cellulosum</name>
    <name type="common">Polyangium cellulosum</name>
    <dbReference type="NCBI Taxonomy" id="56"/>
    <lineage>
        <taxon>Bacteria</taxon>
        <taxon>Pseudomonadati</taxon>
        <taxon>Myxococcota</taxon>
        <taxon>Polyangia</taxon>
        <taxon>Polyangiales</taxon>
        <taxon>Polyangiaceae</taxon>
        <taxon>Sorangium</taxon>
    </lineage>
</organism>
<evidence type="ECO:0000313" key="2">
    <source>
        <dbReference type="EMBL" id="KYF64037.1"/>
    </source>
</evidence>
<evidence type="ECO:0000313" key="3">
    <source>
        <dbReference type="Proteomes" id="UP000075260"/>
    </source>
</evidence>
<feature type="transmembrane region" description="Helical" evidence="1">
    <location>
        <begin position="6"/>
        <end position="23"/>
    </location>
</feature>
<dbReference type="EMBL" id="JEMA01000944">
    <property type="protein sequence ID" value="KYF64037.1"/>
    <property type="molecule type" value="Genomic_DNA"/>
</dbReference>
<proteinExistence type="predicted"/>
<gene>
    <name evidence="2" type="ORF">BE15_34480</name>
</gene>
<keyword evidence="1" id="KW-1133">Transmembrane helix</keyword>
<name>A0A150Q7T4_SORCE</name>
<protein>
    <submittedName>
        <fullName evidence="2">Uncharacterized protein</fullName>
    </submittedName>
</protein>
<reference evidence="2 3" key="1">
    <citation type="submission" date="2014-02" db="EMBL/GenBank/DDBJ databases">
        <title>The small core and large imbalanced accessory genome model reveals a collaborative survival strategy of Sorangium cellulosum strains in nature.</title>
        <authorList>
            <person name="Han K."/>
            <person name="Peng R."/>
            <person name="Blom J."/>
            <person name="Li Y.-Z."/>
        </authorList>
    </citation>
    <scope>NUCLEOTIDE SEQUENCE [LARGE SCALE GENOMIC DNA]</scope>
    <source>
        <strain evidence="2 3">So0008-312</strain>
    </source>
</reference>
<keyword evidence="1" id="KW-0472">Membrane</keyword>
<sequence length="79" mass="8422">MTPGPIFVYLLPLLTVLAVGLLGSTRRIGFWPAIILSVLLTPIGGFLVALISGPKYLKQRALPARAASRTLRSGPPTRV</sequence>
<dbReference type="Proteomes" id="UP000075260">
    <property type="component" value="Unassembled WGS sequence"/>
</dbReference>
<feature type="transmembrane region" description="Helical" evidence="1">
    <location>
        <begin position="30"/>
        <end position="51"/>
    </location>
</feature>
<evidence type="ECO:0000256" key="1">
    <source>
        <dbReference type="SAM" id="Phobius"/>
    </source>
</evidence>
<comment type="caution">
    <text evidence="2">The sequence shown here is derived from an EMBL/GenBank/DDBJ whole genome shotgun (WGS) entry which is preliminary data.</text>
</comment>
<keyword evidence="1" id="KW-0812">Transmembrane</keyword>
<accession>A0A150Q7T4</accession>
<dbReference type="AlphaFoldDB" id="A0A150Q7T4"/>